<protein>
    <submittedName>
        <fullName evidence="2">Ig-like domain-containing protein</fullName>
    </submittedName>
</protein>
<dbReference type="AlphaFoldDB" id="A0A7E4VWN6"/>
<reference evidence="2" key="2">
    <citation type="submission" date="2020-10" db="UniProtKB">
        <authorList>
            <consortium name="WormBaseParasite"/>
        </authorList>
    </citation>
    <scope>IDENTIFICATION</scope>
</reference>
<evidence type="ECO:0000313" key="1">
    <source>
        <dbReference type="Proteomes" id="UP000492821"/>
    </source>
</evidence>
<accession>A0A7E4VWN6</accession>
<proteinExistence type="predicted"/>
<evidence type="ECO:0000313" key="2">
    <source>
        <dbReference type="WBParaSite" id="Pan_g368.t1"/>
    </source>
</evidence>
<name>A0A7E4VWN6_PANRE</name>
<dbReference type="WBParaSite" id="Pan_g368.t1">
    <property type="protein sequence ID" value="Pan_g368.t1"/>
    <property type="gene ID" value="Pan_g368"/>
</dbReference>
<sequence length="458" mass="52612">MTTTFVKCKCMCGIFLAFAFIFLQISYNDASLPPAGFSTPHLSDIVTYFYNGTIWTFAMAQSDAIAAELVSYQIFNATYRCRKCVPQNTIKANFTVRFTLTDRCPYPGVIDDAHWSIGPSSNLFQDRTIDKNALNFFTKAFPGFARDFIESEDPDIMREHFWQVLGADIFTIEKEKKKHPEERIHWETFDFAEERILGNKHRIFNVEYSALDGPVFQVFDTAKMETIITNMAKHERVPRAAVKLSIEKISNGTHYPLHQETAQAIALNNVFVKFIETLDAKEPNVPSPLPPNQDKTSTSKAYYPQTFENLQRESLSNPQWRRTETSEVYFSLPGDTFWTNESSFSSKWIKVSPELRLRPEMLEISDEVTMTCDLNHFQFKLTPHFHEVKRMKKGDNFVRKVHDAAQEFIYLRFLSLLWPTALNVMFGTSNCVYECPGSGKMYISAGCVSGTNIIFAKK</sequence>
<dbReference type="Proteomes" id="UP000492821">
    <property type="component" value="Unassembled WGS sequence"/>
</dbReference>
<organism evidence="1 2">
    <name type="scientific">Panagrellus redivivus</name>
    <name type="common">Microworm</name>
    <dbReference type="NCBI Taxonomy" id="6233"/>
    <lineage>
        <taxon>Eukaryota</taxon>
        <taxon>Metazoa</taxon>
        <taxon>Ecdysozoa</taxon>
        <taxon>Nematoda</taxon>
        <taxon>Chromadorea</taxon>
        <taxon>Rhabditida</taxon>
        <taxon>Tylenchina</taxon>
        <taxon>Panagrolaimomorpha</taxon>
        <taxon>Panagrolaimoidea</taxon>
        <taxon>Panagrolaimidae</taxon>
        <taxon>Panagrellus</taxon>
    </lineage>
</organism>
<keyword evidence="1" id="KW-1185">Reference proteome</keyword>
<reference evidence="1" key="1">
    <citation type="journal article" date="2013" name="Genetics">
        <title>The draft genome and transcriptome of Panagrellus redivivus are shaped by the harsh demands of a free-living lifestyle.</title>
        <authorList>
            <person name="Srinivasan J."/>
            <person name="Dillman A.R."/>
            <person name="Macchietto M.G."/>
            <person name="Heikkinen L."/>
            <person name="Lakso M."/>
            <person name="Fracchia K.M."/>
            <person name="Antoshechkin I."/>
            <person name="Mortazavi A."/>
            <person name="Wong G."/>
            <person name="Sternberg P.W."/>
        </authorList>
    </citation>
    <scope>NUCLEOTIDE SEQUENCE [LARGE SCALE GENOMIC DNA]</scope>
    <source>
        <strain evidence="1">MT8872</strain>
    </source>
</reference>